<protein>
    <recommendedName>
        <fullName evidence="4">DUF2752 domain-containing protein</fullName>
    </recommendedName>
</protein>
<gene>
    <name evidence="2" type="ORF">GCM10011383_03290</name>
</gene>
<comment type="caution">
    <text evidence="2">The sequence shown here is derived from an EMBL/GenBank/DDBJ whole genome shotgun (WGS) entry which is preliminary data.</text>
</comment>
<name>A0ABQ1THQ9_9BACT</name>
<dbReference type="Proteomes" id="UP000632273">
    <property type="component" value="Unassembled WGS sequence"/>
</dbReference>
<dbReference type="RefSeq" id="WP_188810292.1">
    <property type="nucleotide sequence ID" value="NZ_BMHT01000001.1"/>
</dbReference>
<dbReference type="Pfam" id="PF10825">
    <property type="entry name" value="DUF2752"/>
    <property type="match status" value="1"/>
</dbReference>
<keyword evidence="3" id="KW-1185">Reference proteome</keyword>
<evidence type="ECO:0000313" key="3">
    <source>
        <dbReference type="Proteomes" id="UP000632273"/>
    </source>
</evidence>
<keyword evidence="1" id="KW-0812">Transmembrane</keyword>
<keyword evidence="1" id="KW-1133">Transmembrane helix</keyword>
<proteinExistence type="predicted"/>
<dbReference type="InterPro" id="IPR021215">
    <property type="entry name" value="DUF2752"/>
</dbReference>
<accession>A0ABQ1THQ9</accession>
<keyword evidence="1" id="KW-0472">Membrane</keyword>
<reference evidence="3" key="1">
    <citation type="journal article" date="2019" name="Int. J. Syst. Evol. Microbiol.">
        <title>The Global Catalogue of Microorganisms (GCM) 10K type strain sequencing project: providing services to taxonomists for standard genome sequencing and annotation.</title>
        <authorList>
            <consortium name="The Broad Institute Genomics Platform"/>
            <consortium name="The Broad Institute Genome Sequencing Center for Infectious Disease"/>
            <person name="Wu L."/>
            <person name="Ma J."/>
        </authorList>
    </citation>
    <scope>NUCLEOTIDE SEQUENCE [LARGE SCALE GENOMIC DNA]</scope>
    <source>
        <strain evidence="3">CGMCC 1.15197</strain>
    </source>
</reference>
<evidence type="ECO:0000313" key="2">
    <source>
        <dbReference type="EMBL" id="GGE95877.1"/>
    </source>
</evidence>
<evidence type="ECO:0000256" key="1">
    <source>
        <dbReference type="SAM" id="Phobius"/>
    </source>
</evidence>
<organism evidence="2 3">
    <name type="scientific">Hymenobacter cavernae</name>
    <dbReference type="NCBI Taxonomy" id="2044852"/>
    <lineage>
        <taxon>Bacteria</taxon>
        <taxon>Pseudomonadati</taxon>
        <taxon>Bacteroidota</taxon>
        <taxon>Cytophagia</taxon>
        <taxon>Cytophagales</taxon>
        <taxon>Hymenobacteraceae</taxon>
        <taxon>Hymenobacter</taxon>
    </lineage>
</organism>
<feature type="transmembrane region" description="Helical" evidence="1">
    <location>
        <begin position="59"/>
        <end position="78"/>
    </location>
</feature>
<evidence type="ECO:0008006" key="4">
    <source>
        <dbReference type="Google" id="ProtNLM"/>
    </source>
</evidence>
<dbReference type="EMBL" id="BMHT01000001">
    <property type="protein sequence ID" value="GGE95877.1"/>
    <property type="molecule type" value="Genomic_DNA"/>
</dbReference>
<sequence length="97" mass="11065">MIVVVGSVLLWLTLLVLPASFFDQGQSICLSQLLLHRACPGCGITRACMHALHLDWAQAWHYNRLVVVVLPLLAWLWAQEVWMQMRYLGWVAAKAHE</sequence>